<evidence type="ECO:0000313" key="5">
    <source>
        <dbReference type="Proteomes" id="UP001551482"/>
    </source>
</evidence>
<dbReference type="RefSeq" id="WP_358357715.1">
    <property type="nucleotide sequence ID" value="NZ_JBEZFP010000071.1"/>
</dbReference>
<evidence type="ECO:0000313" key="4">
    <source>
        <dbReference type="EMBL" id="MEU8136784.1"/>
    </source>
</evidence>
<dbReference type="PIRSF" id="PIRSF000390">
    <property type="entry name" value="PLP_StrS"/>
    <property type="match status" value="1"/>
</dbReference>
<dbReference type="EC" id="2.6.1.-" evidence="4"/>
<keyword evidence="4" id="KW-0032">Aminotransferase</keyword>
<dbReference type="Proteomes" id="UP001551482">
    <property type="component" value="Unassembled WGS sequence"/>
</dbReference>
<dbReference type="InterPro" id="IPR015424">
    <property type="entry name" value="PyrdxlP-dep_Trfase"/>
</dbReference>
<dbReference type="Pfam" id="PF01041">
    <property type="entry name" value="DegT_DnrJ_EryC1"/>
    <property type="match status" value="1"/>
</dbReference>
<evidence type="ECO:0000256" key="3">
    <source>
        <dbReference type="RuleBase" id="RU004508"/>
    </source>
</evidence>
<accession>A0ABV3DM05</accession>
<gene>
    <name evidence="4" type="ORF">AB0C36_25140</name>
</gene>
<dbReference type="Gene3D" id="3.90.1150.10">
    <property type="entry name" value="Aspartate Aminotransferase, domain 1"/>
    <property type="match status" value="1"/>
</dbReference>
<protein>
    <submittedName>
        <fullName evidence="4">DegT/DnrJ/EryC1/StrS family aminotransferase</fullName>
        <ecNumber evidence="4">2.6.1.-</ecNumber>
    </submittedName>
</protein>
<dbReference type="PANTHER" id="PTHR30244:SF9">
    <property type="entry name" value="PROTEIN RV3402C"/>
    <property type="match status" value="1"/>
</dbReference>
<dbReference type="Gene3D" id="3.40.640.10">
    <property type="entry name" value="Type I PLP-dependent aspartate aminotransferase-like (Major domain)"/>
    <property type="match status" value="1"/>
</dbReference>
<evidence type="ECO:0000256" key="1">
    <source>
        <dbReference type="ARBA" id="ARBA00022898"/>
    </source>
</evidence>
<dbReference type="InterPro" id="IPR000653">
    <property type="entry name" value="DegT/StrS_aminotransferase"/>
</dbReference>
<dbReference type="CDD" id="cd00616">
    <property type="entry name" value="AHBA_syn"/>
    <property type="match status" value="1"/>
</dbReference>
<name>A0ABV3DM05_9ACTN</name>
<keyword evidence="1 3" id="KW-0663">Pyridoxal phosphate</keyword>
<proteinExistence type="inferred from homology"/>
<sequence length="405" mass="42608">MAVTMGEQGGASDVALPAVLGGSPAFPEGLPLTRVQVPDRAELDRRFDAILTSGQLTNGDTVRELEEAAAEFLEVPHVVAVASCTSGLMLVLQAFDVAGHRVAMPSFTFSATAHAAHWAGGLPDFAEVDRETLTLDPALLASVIDAAEGSPPTVKALMATHVYGTPCHVEELDKVAAEWGVPLLYDAAHAFGSRRAGTPIGGFGAAEVFSLSPTKVLAAAEGGLVATRDASLAERIRLGRGYGNPGDYDCLFPGLNARMSELHAALALVSLRTLPERVAHRGALAAAFAARIEGLPGVRLPALADGDTSTWKDLTLIVDPAEFGCDVPALAAALKAEGIDSRRYFHPAVHLQKAYASPPGSWRLPVTEEMAERVLTVPLWSHMDEATILRVADAVTRIQAHSARL</sequence>
<evidence type="ECO:0000256" key="2">
    <source>
        <dbReference type="ARBA" id="ARBA00037999"/>
    </source>
</evidence>
<organism evidence="4 5">
    <name type="scientific">Streptodolium elevatio</name>
    <dbReference type="NCBI Taxonomy" id="3157996"/>
    <lineage>
        <taxon>Bacteria</taxon>
        <taxon>Bacillati</taxon>
        <taxon>Actinomycetota</taxon>
        <taxon>Actinomycetes</taxon>
        <taxon>Kitasatosporales</taxon>
        <taxon>Streptomycetaceae</taxon>
        <taxon>Streptodolium</taxon>
    </lineage>
</organism>
<dbReference type="GO" id="GO:0008483">
    <property type="term" value="F:transaminase activity"/>
    <property type="evidence" value="ECO:0007669"/>
    <property type="project" value="UniProtKB-KW"/>
</dbReference>
<dbReference type="SUPFAM" id="SSF53383">
    <property type="entry name" value="PLP-dependent transferases"/>
    <property type="match status" value="1"/>
</dbReference>
<reference evidence="4 5" key="1">
    <citation type="submission" date="2024-06" db="EMBL/GenBank/DDBJ databases">
        <title>The Natural Products Discovery Center: Release of the First 8490 Sequenced Strains for Exploring Actinobacteria Biosynthetic Diversity.</title>
        <authorList>
            <person name="Kalkreuter E."/>
            <person name="Kautsar S.A."/>
            <person name="Yang D."/>
            <person name="Bader C.D."/>
            <person name="Teijaro C.N."/>
            <person name="Fluegel L."/>
            <person name="Davis C.M."/>
            <person name="Simpson J.R."/>
            <person name="Lauterbach L."/>
            <person name="Steele A.D."/>
            <person name="Gui C."/>
            <person name="Meng S."/>
            <person name="Li G."/>
            <person name="Viehrig K."/>
            <person name="Ye F."/>
            <person name="Su P."/>
            <person name="Kiefer A.F."/>
            <person name="Nichols A."/>
            <person name="Cepeda A.J."/>
            <person name="Yan W."/>
            <person name="Fan B."/>
            <person name="Jiang Y."/>
            <person name="Adhikari A."/>
            <person name="Zheng C.-J."/>
            <person name="Schuster L."/>
            <person name="Cowan T.M."/>
            <person name="Smanski M.J."/>
            <person name="Chevrette M.G."/>
            <person name="De Carvalho L.P.S."/>
            <person name="Shen B."/>
        </authorList>
    </citation>
    <scope>NUCLEOTIDE SEQUENCE [LARGE SCALE GENOMIC DNA]</scope>
    <source>
        <strain evidence="4 5">NPDC048946</strain>
    </source>
</reference>
<keyword evidence="4" id="KW-0808">Transferase</keyword>
<dbReference type="InterPro" id="IPR015421">
    <property type="entry name" value="PyrdxlP-dep_Trfase_major"/>
</dbReference>
<dbReference type="PANTHER" id="PTHR30244">
    <property type="entry name" value="TRANSAMINASE"/>
    <property type="match status" value="1"/>
</dbReference>
<keyword evidence="5" id="KW-1185">Reference proteome</keyword>
<comment type="similarity">
    <text evidence="2 3">Belongs to the DegT/DnrJ/EryC1 family.</text>
</comment>
<dbReference type="InterPro" id="IPR015422">
    <property type="entry name" value="PyrdxlP-dep_Trfase_small"/>
</dbReference>
<dbReference type="EMBL" id="JBEZFP010000071">
    <property type="protein sequence ID" value="MEU8136784.1"/>
    <property type="molecule type" value="Genomic_DNA"/>
</dbReference>
<comment type="caution">
    <text evidence="4">The sequence shown here is derived from an EMBL/GenBank/DDBJ whole genome shotgun (WGS) entry which is preliminary data.</text>
</comment>